<feature type="transmembrane region" description="Helical" evidence="1">
    <location>
        <begin position="226"/>
        <end position="243"/>
    </location>
</feature>
<dbReference type="PANTHER" id="PTHR19353:SF19">
    <property type="entry name" value="DELTA(5) FATTY ACID DESATURASE C-RELATED"/>
    <property type="match status" value="1"/>
</dbReference>
<organism evidence="3">
    <name type="scientific">marine metagenome</name>
    <dbReference type="NCBI Taxonomy" id="408172"/>
    <lineage>
        <taxon>unclassified sequences</taxon>
        <taxon>metagenomes</taxon>
        <taxon>ecological metagenomes</taxon>
    </lineage>
</organism>
<dbReference type="PANTHER" id="PTHR19353">
    <property type="entry name" value="FATTY ACID DESATURASE 2"/>
    <property type="match status" value="1"/>
</dbReference>
<feature type="transmembrane region" description="Helical" evidence="1">
    <location>
        <begin position="249"/>
        <end position="269"/>
    </location>
</feature>
<keyword evidence="1" id="KW-1133">Transmembrane helix</keyword>
<name>A0A381RAY6_9ZZZZ</name>
<evidence type="ECO:0000256" key="1">
    <source>
        <dbReference type="SAM" id="Phobius"/>
    </source>
</evidence>
<accession>A0A381RAY6</accession>
<evidence type="ECO:0000259" key="2">
    <source>
        <dbReference type="Pfam" id="PF00487"/>
    </source>
</evidence>
<dbReference type="InterPro" id="IPR005804">
    <property type="entry name" value="FA_desaturase_dom"/>
</dbReference>
<dbReference type="GO" id="GO:0016717">
    <property type="term" value="F:oxidoreductase activity, acting on paired donors, with oxidation of a pair of donors resulting in the reduction of molecular oxygen to two molecules of water"/>
    <property type="evidence" value="ECO:0007669"/>
    <property type="project" value="TreeGrafter"/>
</dbReference>
<feature type="domain" description="Fatty acid desaturase" evidence="2">
    <location>
        <begin position="89"/>
        <end position="336"/>
    </location>
</feature>
<feature type="transmembrane region" description="Helical" evidence="1">
    <location>
        <begin position="86"/>
        <end position="108"/>
    </location>
</feature>
<gene>
    <name evidence="3" type="ORF">METZ01_LOCUS41780</name>
</gene>
<dbReference type="GO" id="GO:0008610">
    <property type="term" value="P:lipid biosynthetic process"/>
    <property type="evidence" value="ECO:0007669"/>
    <property type="project" value="UniProtKB-ARBA"/>
</dbReference>
<dbReference type="Pfam" id="PF00487">
    <property type="entry name" value="FA_desaturase"/>
    <property type="match status" value="1"/>
</dbReference>
<dbReference type="EMBL" id="UINC01001793">
    <property type="protein sequence ID" value="SUZ88926.1"/>
    <property type="molecule type" value="Genomic_DNA"/>
</dbReference>
<evidence type="ECO:0000313" key="3">
    <source>
        <dbReference type="EMBL" id="SUZ88926.1"/>
    </source>
</evidence>
<protein>
    <recommendedName>
        <fullName evidence="2">Fatty acid desaturase domain-containing protein</fullName>
    </recommendedName>
</protein>
<sequence>MSESSLSRVPISAEPEIVIESGFSDDFKIDWYRSIIEPALLADLMQRDDLRGWLQTLGHLGYFFGTGVLAYFAFLNIDPLNWYWSFPLLLLALFVHGTMGPFMGLIAVHELMHRTVFKSKQLNAFFERVYAFISWSDYLWYQGSHPPHHGATCHEAYDGEVPLALLARARIERKKNWIRLLVFNPTATWQKLKLVWRHARGHVHGRWYNHVLPEADPAVRRRHRNWARILLIGHGVLAAMFVVTGHWFLIVVFTFGTFYCGWLGFLCGFPQHYGLNPNVPDFRYNTRTFTCSWLPAFYYWNMQYHLEHHMFPAVPFYNLPKLRAAIAHDLPPATHGLIATWRELFEIRRRVRENPDYRFVPDVPLRPKRSAMAMSEQLELPLDPK</sequence>
<keyword evidence="1" id="KW-0812">Transmembrane</keyword>
<dbReference type="InterPro" id="IPR012171">
    <property type="entry name" value="Fatty_acid_desaturase"/>
</dbReference>
<keyword evidence="1" id="KW-0472">Membrane</keyword>
<proteinExistence type="predicted"/>
<reference evidence="3" key="1">
    <citation type="submission" date="2018-05" db="EMBL/GenBank/DDBJ databases">
        <authorList>
            <person name="Lanie J.A."/>
            <person name="Ng W.-L."/>
            <person name="Kazmierczak K.M."/>
            <person name="Andrzejewski T.M."/>
            <person name="Davidsen T.M."/>
            <person name="Wayne K.J."/>
            <person name="Tettelin H."/>
            <person name="Glass J.I."/>
            <person name="Rusch D."/>
            <person name="Podicherti R."/>
            <person name="Tsui H.-C.T."/>
            <person name="Winkler M.E."/>
        </authorList>
    </citation>
    <scope>NUCLEOTIDE SEQUENCE</scope>
</reference>
<feature type="transmembrane region" description="Helical" evidence="1">
    <location>
        <begin position="53"/>
        <end position="74"/>
    </location>
</feature>
<dbReference type="AlphaFoldDB" id="A0A381RAY6"/>
<dbReference type="GO" id="GO:0016020">
    <property type="term" value="C:membrane"/>
    <property type="evidence" value="ECO:0007669"/>
    <property type="project" value="TreeGrafter"/>
</dbReference>